<name>U5EMR3_NOCAS</name>
<proteinExistence type="predicted"/>
<reference evidence="2 3" key="1">
    <citation type="journal article" date="2014" name="BMC Genomics">
        <title>Genome based analysis of type-I polyketide synthase and nonribosomal peptide synthetase gene clusters in seven strains of five representative Nocardia species.</title>
        <authorList>
            <person name="Komaki H."/>
            <person name="Ichikawa N."/>
            <person name="Hosoyama A."/>
            <person name="Takahashi-Nakaguchi A."/>
            <person name="Matsuzawa T."/>
            <person name="Suzuki K."/>
            <person name="Fujita N."/>
            <person name="Gonoi T."/>
        </authorList>
    </citation>
    <scope>NUCLEOTIDE SEQUENCE [LARGE SCALE GENOMIC DNA]</scope>
    <source>
        <strain evidence="2 3">NBRC 15531</strain>
    </source>
</reference>
<sequence length="78" mass="8258">MGCAPTVTPGYDTLDRVRTPDSAKPPDPTGFQGFRGFSSDDHSGGKPAEPVAIQFQKPAARLTSRAMTSRAVLPIKLS</sequence>
<dbReference type="EMBL" id="BAFO02000032">
    <property type="protein sequence ID" value="GAD86379.1"/>
    <property type="molecule type" value="Genomic_DNA"/>
</dbReference>
<accession>U5EMR3</accession>
<gene>
    <name evidence="2" type="ORF">NCAST_32_08660</name>
</gene>
<organism evidence="2 3">
    <name type="scientific">Nocardia asteroides NBRC 15531</name>
    <dbReference type="NCBI Taxonomy" id="1110697"/>
    <lineage>
        <taxon>Bacteria</taxon>
        <taxon>Bacillati</taxon>
        <taxon>Actinomycetota</taxon>
        <taxon>Actinomycetes</taxon>
        <taxon>Mycobacteriales</taxon>
        <taxon>Nocardiaceae</taxon>
        <taxon>Nocardia</taxon>
    </lineage>
</organism>
<comment type="caution">
    <text evidence="2">The sequence shown here is derived from an EMBL/GenBank/DDBJ whole genome shotgun (WGS) entry which is preliminary data.</text>
</comment>
<feature type="region of interest" description="Disordered" evidence="1">
    <location>
        <begin position="1"/>
        <end position="49"/>
    </location>
</feature>
<keyword evidence="3" id="KW-1185">Reference proteome</keyword>
<evidence type="ECO:0000313" key="3">
    <source>
        <dbReference type="Proteomes" id="UP000017048"/>
    </source>
</evidence>
<protein>
    <submittedName>
        <fullName evidence="2">Uncharacterized protein</fullName>
    </submittedName>
</protein>
<evidence type="ECO:0000313" key="2">
    <source>
        <dbReference type="EMBL" id="GAD86379.1"/>
    </source>
</evidence>
<evidence type="ECO:0000256" key="1">
    <source>
        <dbReference type="SAM" id="MobiDB-lite"/>
    </source>
</evidence>
<dbReference type="AlphaFoldDB" id="U5EMR3"/>
<dbReference type="Proteomes" id="UP000017048">
    <property type="component" value="Unassembled WGS sequence"/>
</dbReference>